<keyword evidence="5" id="KW-0408">Iron</keyword>
<dbReference type="EMBL" id="NEQV01000002">
    <property type="protein sequence ID" value="PJL31266.1"/>
    <property type="molecule type" value="Genomic_DNA"/>
</dbReference>
<dbReference type="SFLD" id="SFLDG01384">
    <property type="entry name" value="thioether_bond_formation_requi"/>
    <property type="match status" value="1"/>
</dbReference>
<keyword evidence="6" id="KW-0411">Iron-sulfur</keyword>
<dbReference type="SFLD" id="SFLDG01387">
    <property type="entry name" value="BtrN-like_SPASM_domain_contain"/>
    <property type="match status" value="1"/>
</dbReference>
<dbReference type="InterPro" id="IPR023885">
    <property type="entry name" value="4Fe4S-binding_SPASM_dom"/>
</dbReference>
<dbReference type="InterPro" id="IPR050377">
    <property type="entry name" value="Radical_SAM_PqqE_MftC-like"/>
</dbReference>
<accession>A0A2J0UCU9</accession>
<dbReference type="SFLD" id="SFLDG01067">
    <property type="entry name" value="SPASM/twitch_domain_containing"/>
    <property type="match status" value="1"/>
</dbReference>
<dbReference type="GO" id="GO:0046872">
    <property type="term" value="F:metal ion binding"/>
    <property type="evidence" value="ECO:0007669"/>
    <property type="project" value="UniProtKB-KW"/>
</dbReference>
<comment type="cofactor">
    <cofactor evidence="1">
        <name>[4Fe-4S] cluster</name>
        <dbReference type="ChEBI" id="CHEBI:49883"/>
    </cofactor>
</comment>
<dbReference type="PANTHER" id="PTHR11228">
    <property type="entry name" value="RADICAL SAM DOMAIN PROTEIN"/>
    <property type="match status" value="1"/>
</dbReference>
<evidence type="ECO:0000256" key="2">
    <source>
        <dbReference type="ARBA" id="ARBA00022485"/>
    </source>
</evidence>
<dbReference type="InterPro" id="IPR007197">
    <property type="entry name" value="rSAM"/>
</dbReference>
<evidence type="ECO:0000256" key="5">
    <source>
        <dbReference type="ARBA" id="ARBA00023004"/>
    </source>
</evidence>
<dbReference type="InterPro" id="IPR041881">
    <property type="entry name" value="PqqD_sf"/>
</dbReference>
<gene>
    <name evidence="8" type="ORF">B9Y64_06715</name>
</gene>
<reference evidence="8 9" key="1">
    <citation type="journal article" date="2017" name="Front. Microbiol.">
        <title>Double-Face Meets the Bacterial World: The Opportunistic Pathogen Stenotrophomonas maltophilia.</title>
        <authorList>
            <person name="Lira F."/>
            <person name="Berg G."/>
            <person name="Martinez J.L."/>
        </authorList>
    </citation>
    <scope>NUCLEOTIDE SEQUENCE [LARGE SCALE GENOMIC DNA]</scope>
    <source>
        <strain evidence="8 9">EA1</strain>
    </source>
</reference>
<dbReference type="SFLD" id="SFLDS00029">
    <property type="entry name" value="Radical_SAM"/>
    <property type="match status" value="1"/>
</dbReference>
<keyword evidence="4" id="KW-0479">Metal-binding</keyword>
<dbReference type="NCBIfam" id="TIGR04085">
    <property type="entry name" value="rSAM_more_4Fe4S"/>
    <property type="match status" value="1"/>
</dbReference>
<dbReference type="GO" id="GO:0051536">
    <property type="term" value="F:iron-sulfur cluster binding"/>
    <property type="evidence" value="ECO:0007669"/>
    <property type="project" value="UniProtKB-KW"/>
</dbReference>
<dbReference type="Gene3D" id="3.20.20.70">
    <property type="entry name" value="Aldolase class I"/>
    <property type="match status" value="1"/>
</dbReference>
<proteinExistence type="predicted"/>
<evidence type="ECO:0000259" key="7">
    <source>
        <dbReference type="PROSITE" id="PS51918"/>
    </source>
</evidence>
<dbReference type="Pfam" id="PF04055">
    <property type="entry name" value="Radical_SAM"/>
    <property type="match status" value="1"/>
</dbReference>
<sequence>MNMVMLPPRVRMWNRDGWYLYFDPHNFKWVRVNDSGHFILTRLQLYRTTEDIISEIVERFGMTGDVAHAAVHQFVDDLSSVGFLHHDEYNEGERPTFGPRAFAHTVYMHLTNNCNLKCPYCYNKSDREYKIKMEKQGRIASILTTDESKALITRLVENGVKHLVFTGGEPLMRPDALELFEHARSLSSTLKIEVLTNGILIKDAVAEKLCEFVNMVTISLDGHERHMHERYRGRNTFAPTIRGIRKLVEVRKRRGKPGPRISLVPALTDKNIGFMKEIYEFALDDLGVDGLAPILFQAGDHQELSIQQIPTLAEWGVAQNRTRDYLRGRSPQPVKTAPPSPVVPRNHCGVGEGEFSVDPAGFVYPCQTMHFDQFICGNVRELDIKEIYDTSPVMRRVRTAVVDNLDVCRHCDVKYFCNGGCRSTAFNVYGEFEKHNELYCRHLEKLAVDRMWANCELPLHATEGVCA</sequence>
<dbReference type="RefSeq" id="WP_100440044.1">
    <property type="nucleotide sequence ID" value="NZ_CBCPIZ010000023.1"/>
</dbReference>
<keyword evidence="3" id="KW-0949">S-adenosyl-L-methionine</keyword>
<keyword evidence="2" id="KW-0004">4Fe-4S</keyword>
<name>A0A2J0UCU9_STEMA</name>
<dbReference type="Proteomes" id="UP000230167">
    <property type="component" value="Unassembled WGS sequence"/>
</dbReference>
<dbReference type="PANTHER" id="PTHR11228:SF7">
    <property type="entry name" value="PQQA PEPTIDE CYCLASE"/>
    <property type="match status" value="1"/>
</dbReference>
<dbReference type="SUPFAM" id="SSF102114">
    <property type="entry name" value="Radical SAM enzymes"/>
    <property type="match status" value="1"/>
</dbReference>
<evidence type="ECO:0000256" key="3">
    <source>
        <dbReference type="ARBA" id="ARBA00022691"/>
    </source>
</evidence>
<dbReference type="Gene3D" id="1.10.10.1150">
    <property type="entry name" value="Coenzyme PQQ synthesis protein D (PqqD)"/>
    <property type="match status" value="1"/>
</dbReference>
<evidence type="ECO:0000313" key="8">
    <source>
        <dbReference type="EMBL" id="PJL31266.1"/>
    </source>
</evidence>
<dbReference type="SFLD" id="SFLDG01386">
    <property type="entry name" value="main_SPASM_domain-containing"/>
    <property type="match status" value="1"/>
</dbReference>
<evidence type="ECO:0000313" key="9">
    <source>
        <dbReference type="Proteomes" id="UP000230167"/>
    </source>
</evidence>
<organism evidence="8 9">
    <name type="scientific">Stenotrophomonas maltophilia</name>
    <name type="common">Pseudomonas maltophilia</name>
    <name type="synonym">Xanthomonas maltophilia</name>
    <dbReference type="NCBI Taxonomy" id="40324"/>
    <lineage>
        <taxon>Bacteria</taxon>
        <taxon>Pseudomonadati</taxon>
        <taxon>Pseudomonadota</taxon>
        <taxon>Gammaproteobacteria</taxon>
        <taxon>Lysobacterales</taxon>
        <taxon>Lysobacteraceae</taxon>
        <taxon>Stenotrophomonas</taxon>
        <taxon>Stenotrophomonas maltophilia group</taxon>
    </lineage>
</organism>
<evidence type="ECO:0000256" key="4">
    <source>
        <dbReference type="ARBA" id="ARBA00022723"/>
    </source>
</evidence>
<dbReference type="InterPro" id="IPR023867">
    <property type="entry name" value="Sulphatase_maturase_rSAM"/>
</dbReference>
<dbReference type="InterPro" id="IPR013785">
    <property type="entry name" value="Aldolase_TIM"/>
</dbReference>
<dbReference type="PROSITE" id="PS51918">
    <property type="entry name" value="RADICAL_SAM"/>
    <property type="match status" value="1"/>
</dbReference>
<dbReference type="OrthoDB" id="9792276at2"/>
<dbReference type="CDD" id="cd01335">
    <property type="entry name" value="Radical_SAM"/>
    <property type="match status" value="1"/>
</dbReference>
<evidence type="ECO:0000256" key="6">
    <source>
        <dbReference type="ARBA" id="ARBA00023014"/>
    </source>
</evidence>
<dbReference type="InterPro" id="IPR008792">
    <property type="entry name" value="PQQD"/>
</dbReference>
<dbReference type="InterPro" id="IPR058240">
    <property type="entry name" value="rSAM_sf"/>
</dbReference>
<dbReference type="InterPro" id="IPR034391">
    <property type="entry name" value="AdoMet-like_SPASM_containing"/>
</dbReference>
<dbReference type="Pfam" id="PF05402">
    <property type="entry name" value="PqqD"/>
    <property type="match status" value="1"/>
</dbReference>
<dbReference type="GO" id="GO:0016491">
    <property type="term" value="F:oxidoreductase activity"/>
    <property type="evidence" value="ECO:0007669"/>
    <property type="project" value="InterPro"/>
</dbReference>
<dbReference type="AlphaFoldDB" id="A0A2J0UCU9"/>
<feature type="domain" description="Radical SAM core" evidence="7">
    <location>
        <begin position="100"/>
        <end position="329"/>
    </location>
</feature>
<evidence type="ECO:0000256" key="1">
    <source>
        <dbReference type="ARBA" id="ARBA00001966"/>
    </source>
</evidence>
<dbReference type="Pfam" id="PF13186">
    <property type="entry name" value="SPASM"/>
    <property type="match status" value="1"/>
</dbReference>
<comment type="caution">
    <text evidence="8">The sequence shown here is derived from an EMBL/GenBank/DDBJ whole genome shotgun (WGS) entry which is preliminary data.</text>
</comment>
<protein>
    <recommendedName>
        <fullName evidence="7">Radical SAM core domain-containing protein</fullName>
    </recommendedName>
</protein>